<organism evidence="13 14">
    <name type="scientific">Candidatus Minimicrobia vallesae</name>
    <dbReference type="NCBI Taxonomy" id="2841264"/>
    <lineage>
        <taxon>Bacteria</taxon>
        <taxon>Candidatus Saccharimonadota</taxon>
        <taxon>Candidatus Saccharimonadota incertae sedis</taxon>
        <taxon>Candidatus Minimicrobia</taxon>
    </lineage>
</organism>
<dbReference type="AlphaFoldDB" id="A0A8F1SAN8"/>
<dbReference type="GO" id="GO:0000049">
    <property type="term" value="F:tRNA binding"/>
    <property type="evidence" value="ECO:0007669"/>
    <property type="project" value="TreeGrafter"/>
</dbReference>
<feature type="domain" description="YrdC-like" evidence="12">
    <location>
        <begin position="5"/>
        <end position="185"/>
    </location>
</feature>
<sequence length="185" mass="20414">MIVKNILDNSVISALQNEQLIIAKTDTIYGILAAANSEKAVEKLYEVKRRPLDEPVIILVADIDDIPNLTPSIKHKYQEISKNRPTTIIAKVSPNFLPHLSRNGETLAFRVVPESPLAELIRTVGLLVAPSANPSGEEPAKNVTEAINYFHELVPIYVDSGEVADAQPSQIVRINEGGEIEFLRR</sequence>
<protein>
    <recommendedName>
        <fullName evidence="10">L-threonylcarbamoyladenylate synthase</fullName>
        <ecNumber evidence="3">2.7.7.87</ecNumber>
    </recommendedName>
    <alternativeName>
        <fullName evidence="10">L-threonylcarbamoyladenylate synthase</fullName>
    </alternativeName>
</protein>
<dbReference type="InterPro" id="IPR050156">
    <property type="entry name" value="TC-AMP_synthase_SUA5"/>
</dbReference>
<evidence type="ECO:0000256" key="8">
    <source>
        <dbReference type="ARBA" id="ARBA00022741"/>
    </source>
</evidence>
<comment type="catalytic activity">
    <reaction evidence="11">
        <text>L-threonine + hydrogencarbonate + ATP = L-threonylcarbamoyladenylate + diphosphate + H2O</text>
        <dbReference type="Rhea" id="RHEA:36407"/>
        <dbReference type="ChEBI" id="CHEBI:15377"/>
        <dbReference type="ChEBI" id="CHEBI:17544"/>
        <dbReference type="ChEBI" id="CHEBI:30616"/>
        <dbReference type="ChEBI" id="CHEBI:33019"/>
        <dbReference type="ChEBI" id="CHEBI:57926"/>
        <dbReference type="ChEBI" id="CHEBI:73682"/>
        <dbReference type="EC" id="2.7.7.87"/>
    </reaction>
</comment>
<gene>
    <name evidence="13" type="ORF">KOY49_02155</name>
</gene>
<evidence type="ECO:0000256" key="11">
    <source>
        <dbReference type="ARBA" id="ARBA00048366"/>
    </source>
</evidence>
<evidence type="ECO:0000256" key="6">
    <source>
        <dbReference type="ARBA" id="ARBA00022694"/>
    </source>
</evidence>
<dbReference type="EMBL" id="CP076459">
    <property type="protein sequence ID" value="QWQ31778.1"/>
    <property type="molecule type" value="Genomic_DNA"/>
</dbReference>
<keyword evidence="7" id="KW-0548">Nucleotidyltransferase</keyword>
<dbReference type="GO" id="GO:0003725">
    <property type="term" value="F:double-stranded RNA binding"/>
    <property type="evidence" value="ECO:0007669"/>
    <property type="project" value="InterPro"/>
</dbReference>
<dbReference type="SUPFAM" id="SSF55821">
    <property type="entry name" value="YrdC/RibB"/>
    <property type="match status" value="1"/>
</dbReference>
<keyword evidence="5" id="KW-0808">Transferase</keyword>
<name>A0A8F1SAN8_9BACT</name>
<keyword evidence="4" id="KW-0963">Cytoplasm</keyword>
<dbReference type="PANTHER" id="PTHR17490:SF16">
    <property type="entry name" value="THREONYLCARBAMOYL-AMP SYNTHASE"/>
    <property type="match status" value="1"/>
</dbReference>
<dbReference type="Proteomes" id="UP000677117">
    <property type="component" value="Chromosome"/>
</dbReference>
<dbReference type="InterPro" id="IPR006070">
    <property type="entry name" value="Sua5-like_dom"/>
</dbReference>
<evidence type="ECO:0000256" key="5">
    <source>
        <dbReference type="ARBA" id="ARBA00022679"/>
    </source>
</evidence>
<dbReference type="Pfam" id="PF01300">
    <property type="entry name" value="Sua5_yciO_yrdC"/>
    <property type="match status" value="1"/>
</dbReference>
<dbReference type="EC" id="2.7.7.87" evidence="3"/>
<evidence type="ECO:0000259" key="12">
    <source>
        <dbReference type="PROSITE" id="PS51163"/>
    </source>
</evidence>
<dbReference type="GO" id="GO:0061710">
    <property type="term" value="F:L-threonylcarbamoyladenylate synthase"/>
    <property type="evidence" value="ECO:0007669"/>
    <property type="project" value="UniProtKB-EC"/>
</dbReference>
<keyword evidence="9" id="KW-0067">ATP-binding</keyword>
<keyword evidence="6" id="KW-0819">tRNA processing</keyword>
<evidence type="ECO:0000256" key="3">
    <source>
        <dbReference type="ARBA" id="ARBA00012584"/>
    </source>
</evidence>
<accession>A0A8F1SAN8</accession>
<evidence type="ECO:0000256" key="2">
    <source>
        <dbReference type="ARBA" id="ARBA00007663"/>
    </source>
</evidence>
<evidence type="ECO:0000256" key="4">
    <source>
        <dbReference type="ARBA" id="ARBA00022490"/>
    </source>
</evidence>
<comment type="similarity">
    <text evidence="2">Belongs to the SUA5 family.</text>
</comment>
<dbReference type="GO" id="GO:0005524">
    <property type="term" value="F:ATP binding"/>
    <property type="evidence" value="ECO:0007669"/>
    <property type="project" value="UniProtKB-KW"/>
</dbReference>
<reference evidence="13" key="1">
    <citation type="submission" date="2021-06" db="EMBL/GenBank/DDBJ databases">
        <title>An adapted protocol for Saccharibacteria cultivation: two new species join this phylum of Candidate Phyla Radiations.</title>
        <authorList>
            <person name="Ibrahim A."/>
            <person name="Maatouk M."/>
            <person name="Raoult D."/>
            <person name="Bittar F."/>
        </authorList>
    </citation>
    <scope>NUCLEOTIDE SEQUENCE</scope>
    <source>
        <strain evidence="13">IHU2</strain>
    </source>
</reference>
<dbReference type="GO" id="GO:0006450">
    <property type="term" value="P:regulation of translational fidelity"/>
    <property type="evidence" value="ECO:0007669"/>
    <property type="project" value="TreeGrafter"/>
</dbReference>
<dbReference type="Gene3D" id="3.90.870.10">
    <property type="entry name" value="DHBP synthase"/>
    <property type="match status" value="1"/>
</dbReference>
<evidence type="ECO:0000256" key="9">
    <source>
        <dbReference type="ARBA" id="ARBA00022840"/>
    </source>
</evidence>
<dbReference type="GO" id="GO:0008033">
    <property type="term" value="P:tRNA processing"/>
    <property type="evidence" value="ECO:0007669"/>
    <property type="project" value="UniProtKB-KW"/>
</dbReference>
<evidence type="ECO:0000313" key="13">
    <source>
        <dbReference type="EMBL" id="QWQ31778.1"/>
    </source>
</evidence>
<keyword evidence="8" id="KW-0547">Nucleotide-binding</keyword>
<dbReference type="GO" id="GO:0005737">
    <property type="term" value="C:cytoplasm"/>
    <property type="evidence" value="ECO:0007669"/>
    <property type="project" value="UniProtKB-SubCell"/>
</dbReference>
<dbReference type="KEGG" id="mvl:KOY49_02155"/>
<dbReference type="RefSeq" id="WP_232736524.1">
    <property type="nucleotide sequence ID" value="NZ_CP076459.1"/>
</dbReference>
<proteinExistence type="inferred from homology"/>
<dbReference type="InterPro" id="IPR017945">
    <property type="entry name" value="DHBP_synth_RibB-like_a/b_dom"/>
</dbReference>
<evidence type="ECO:0000256" key="7">
    <source>
        <dbReference type="ARBA" id="ARBA00022695"/>
    </source>
</evidence>
<evidence type="ECO:0000256" key="1">
    <source>
        <dbReference type="ARBA" id="ARBA00004496"/>
    </source>
</evidence>
<comment type="subcellular location">
    <subcellularLocation>
        <location evidence="1">Cytoplasm</location>
    </subcellularLocation>
</comment>
<evidence type="ECO:0000256" key="10">
    <source>
        <dbReference type="ARBA" id="ARBA00029774"/>
    </source>
</evidence>
<dbReference type="PROSITE" id="PS51163">
    <property type="entry name" value="YRDC"/>
    <property type="match status" value="1"/>
</dbReference>
<keyword evidence="14" id="KW-1185">Reference proteome</keyword>
<evidence type="ECO:0000313" key="14">
    <source>
        <dbReference type="Proteomes" id="UP000677117"/>
    </source>
</evidence>
<dbReference type="PANTHER" id="PTHR17490">
    <property type="entry name" value="SUA5"/>
    <property type="match status" value="1"/>
</dbReference>